<dbReference type="Proteomes" id="UP001189429">
    <property type="component" value="Unassembled WGS sequence"/>
</dbReference>
<gene>
    <name evidence="1" type="ORF">PCOR1329_LOCUS63381</name>
</gene>
<reference evidence="1" key="1">
    <citation type="submission" date="2023-10" db="EMBL/GenBank/DDBJ databases">
        <authorList>
            <person name="Chen Y."/>
            <person name="Shah S."/>
            <person name="Dougan E. K."/>
            <person name="Thang M."/>
            <person name="Chan C."/>
        </authorList>
    </citation>
    <scope>NUCLEOTIDE SEQUENCE [LARGE SCALE GENOMIC DNA]</scope>
</reference>
<name>A0ABN9W6G2_9DINO</name>
<sequence>MESDGEEAGEVCVFSLGDAICEDDEEDLEPGPTTKFELITLDDWEPAAQQAGGLRNEFSCEKIEPSADPENSRGPSTVSVYEAVHRVYWAKDDDHVDNDNDELM</sequence>
<evidence type="ECO:0000313" key="1">
    <source>
        <dbReference type="EMBL" id="CAK0880159.1"/>
    </source>
</evidence>
<feature type="non-terminal residue" evidence="1">
    <location>
        <position position="104"/>
    </location>
</feature>
<dbReference type="EMBL" id="CAUYUJ010018046">
    <property type="protein sequence ID" value="CAK0880159.1"/>
    <property type="molecule type" value="Genomic_DNA"/>
</dbReference>
<accession>A0ABN9W6G2</accession>
<evidence type="ECO:0000313" key="2">
    <source>
        <dbReference type="Proteomes" id="UP001189429"/>
    </source>
</evidence>
<comment type="caution">
    <text evidence="1">The sequence shown here is derived from an EMBL/GenBank/DDBJ whole genome shotgun (WGS) entry which is preliminary data.</text>
</comment>
<proteinExistence type="predicted"/>
<keyword evidence="2" id="KW-1185">Reference proteome</keyword>
<organism evidence="1 2">
    <name type="scientific">Prorocentrum cordatum</name>
    <dbReference type="NCBI Taxonomy" id="2364126"/>
    <lineage>
        <taxon>Eukaryota</taxon>
        <taxon>Sar</taxon>
        <taxon>Alveolata</taxon>
        <taxon>Dinophyceae</taxon>
        <taxon>Prorocentrales</taxon>
        <taxon>Prorocentraceae</taxon>
        <taxon>Prorocentrum</taxon>
    </lineage>
</organism>
<protein>
    <submittedName>
        <fullName evidence="1">Uncharacterized protein</fullName>
    </submittedName>
</protein>